<dbReference type="EMBL" id="HE797013">
    <property type="protein sequence ID" value="CCM01020.1"/>
    <property type="molecule type" value="Genomic_DNA"/>
</dbReference>
<dbReference type="InParanoid" id="J4GN99"/>
<dbReference type="RefSeq" id="XP_012180303.1">
    <property type="nucleotide sequence ID" value="XM_012324913.1"/>
</dbReference>
<dbReference type="OrthoDB" id="2757176at2759"/>
<protein>
    <recommendedName>
        <fullName evidence="4">Transmembrane protein</fullName>
    </recommendedName>
</protein>
<feature type="transmembrane region" description="Helical" evidence="1">
    <location>
        <begin position="98"/>
        <end position="115"/>
    </location>
</feature>
<feature type="transmembrane region" description="Helical" evidence="1">
    <location>
        <begin position="122"/>
        <end position="149"/>
    </location>
</feature>
<evidence type="ECO:0000313" key="2">
    <source>
        <dbReference type="EMBL" id="CCM01020.1"/>
    </source>
</evidence>
<keyword evidence="1" id="KW-1133">Transmembrane helix</keyword>
<evidence type="ECO:0000313" key="3">
    <source>
        <dbReference type="Proteomes" id="UP000006352"/>
    </source>
</evidence>
<name>J4GN99_9APHY</name>
<keyword evidence="1" id="KW-0472">Membrane</keyword>
<accession>J4GN99</accession>
<keyword evidence="3" id="KW-1185">Reference proteome</keyword>
<feature type="transmembrane region" description="Helical" evidence="1">
    <location>
        <begin position="53"/>
        <end position="78"/>
    </location>
</feature>
<gene>
    <name evidence="2" type="ORF">FIBRA_03068</name>
</gene>
<dbReference type="Proteomes" id="UP000006352">
    <property type="component" value="Unassembled WGS sequence"/>
</dbReference>
<dbReference type="AlphaFoldDB" id="J4GN99"/>
<keyword evidence="1" id="KW-0812">Transmembrane</keyword>
<evidence type="ECO:0008006" key="4">
    <source>
        <dbReference type="Google" id="ProtNLM"/>
    </source>
</evidence>
<feature type="transmembrane region" description="Helical" evidence="1">
    <location>
        <begin position="202"/>
        <end position="220"/>
    </location>
</feature>
<evidence type="ECO:0000256" key="1">
    <source>
        <dbReference type="SAM" id="Phobius"/>
    </source>
</evidence>
<sequence length="342" mass="37531">MIIWSEVLSEGLTPYDRAGQLASIFCHVLTGINSWELIQSLRFDWSVLRRRRACLWGFFVIYVFCQYLAIAPMVMTFLFVNADGMVRDHTVRVVFESLSAFSICSSYSILIIRVVESSNNCYIGLAMGILFLGLWIFILQAMVVAHFVVRDGLGLFRFTVLLTLLSSFVLIASMLSVFLGLKKDNVRGLRAICREAIRWDMHLIFATWAASITAVMLGIFPESTGATVTFFAGYLALLQSLPPVECIVAWCDAAVVVQFVTGVFSSCGGLRMFFKKVSAAFGRSHHHTTSSATTSTIVSLGIIQGPSSVSTMEEGPPSGAAFSSRSVSPLSEQAVRVVPVGR</sequence>
<feature type="transmembrane region" description="Helical" evidence="1">
    <location>
        <begin position="155"/>
        <end position="181"/>
    </location>
</feature>
<proteinExistence type="predicted"/>
<feature type="transmembrane region" description="Helical" evidence="1">
    <location>
        <begin position="247"/>
        <end position="274"/>
    </location>
</feature>
<organism evidence="2 3">
    <name type="scientific">Fibroporia radiculosa</name>
    <dbReference type="NCBI Taxonomy" id="599839"/>
    <lineage>
        <taxon>Eukaryota</taxon>
        <taxon>Fungi</taxon>
        <taxon>Dikarya</taxon>
        <taxon>Basidiomycota</taxon>
        <taxon>Agaricomycotina</taxon>
        <taxon>Agaricomycetes</taxon>
        <taxon>Polyporales</taxon>
        <taxon>Fibroporiaceae</taxon>
        <taxon>Fibroporia</taxon>
    </lineage>
</organism>
<dbReference type="GeneID" id="24095931"/>
<reference evidence="2 3" key="1">
    <citation type="journal article" date="2012" name="Appl. Environ. Microbiol.">
        <title>Short-read sequencing for genomic analysis of the brown rot fungus Fibroporia radiculosa.</title>
        <authorList>
            <person name="Tang J.D."/>
            <person name="Perkins A.D."/>
            <person name="Sonstegard T.S."/>
            <person name="Schroeder S.G."/>
            <person name="Burgess S.C."/>
            <person name="Diehl S.V."/>
        </authorList>
    </citation>
    <scope>NUCLEOTIDE SEQUENCE [LARGE SCALE GENOMIC DNA]</scope>
    <source>
        <strain evidence="2 3">TFFH 294</strain>
    </source>
</reference>
<dbReference type="HOGENOM" id="CLU_811431_0_0_1"/>